<name>A0A4U0Y3A2_9PEZI</name>
<dbReference type="EMBL" id="NAJQ01000042">
    <property type="protein sequence ID" value="TKA82015.1"/>
    <property type="molecule type" value="Genomic_DNA"/>
</dbReference>
<gene>
    <name evidence="1" type="ORF">B0A55_01727</name>
</gene>
<proteinExistence type="predicted"/>
<sequence>MAQTKFTCPDDNGQSVTDSFGIQYYIGCMNDTSEGNYASGPAANSFNDCITGCSNASDCPTAGGAGYCTAATYQGGANGVGPGNCYYKYFATESFTSGNPDLVGVIRAANYQAANAPAAGPTFNGPSWTCPAQDQTLVMDPNGVQYVIGCGTDSTTSSYASYSTSVGFDDFFAMCSNGTYPTTSGAGHCTAFTYVGGTNGVGQGTCYYKNGVTESFSGSGSGFVAAARYDAYSGPAPTSTIGGSGSSGPTSTAAAANNAASSSSVSEDTVTYTTVSYAAQTTTSFATQTLTTTGTVTTTSVTSYFTTVVSTAVSKEVQTYTTSYVQTSTYVSTLPGTIITATSTYSYGVTATEPASTVTCEFEH</sequence>
<evidence type="ECO:0008006" key="3">
    <source>
        <dbReference type="Google" id="ProtNLM"/>
    </source>
</evidence>
<comment type="caution">
    <text evidence="1">The sequence shown here is derived from an EMBL/GenBank/DDBJ whole genome shotgun (WGS) entry which is preliminary data.</text>
</comment>
<dbReference type="AlphaFoldDB" id="A0A4U0Y3A2"/>
<reference evidence="1 2" key="1">
    <citation type="submission" date="2017-03" db="EMBL/GenBank/DDBJ databases">
        <title>Genomes of endolithic fungi from Antarctica.</title>
        <authorList>
            <person name="Coleine C."/>
            <person name="Masonjones S."/>
            <person name="Stajich J.E."/>
        </authorList>
    </citation>
    <scope>NUCLEOTIDE SEQUENCE [LARGE SCALE GENOMIC DNA]</scope>
    <source>
        <strain evidence="1 2">CCFEE 5184</strain>
    </source>
</reference>
<evidence type="ECO:0000313" key="1">
    <source>
        <dbReference type="EMBL" id="TKA82015.1"/>
    </source>
</evidence>
<protein>
    <recommendedName>
        <fullName evidence="3">Apple domain-containing protein</fullName>
    </recommendedName>
</protein>
<evidence type="ECO:0000313" key="2">
    <source>
        <dbReference type="Proteomes" id="UP000309340"/>
    </source>
</evidence>
<dbReference type="Proteomes" id="UP000309340">
    <property type="component" value="Unassembled WGS sequence"/>
</dbReference>
<organism evidence="1 2">
    <name type="scientific">Friedmanniomyces simplex</name>
    <dbReference type="NCBI Taxonomy" id="329884"/>
    <lineage>
        <taxon>Eukaryota</taxon>
        <taxon>Fungi</taxon>
        <taxon>Dikarya</taxon>
        <taxon>Ascomycota</taxon>
        <taxon>Pezizomycotina</taxon>
        <taxon>Dothideomycetes</taxon>
        <taxon>Dothideomycetidae</taxon>
        <taxon>Mycosphaerellales</taxon>
        <taxon>Teratosphaeriaceae</taxon>
        <taxon>Friedmanniomyces</taxon>
    </lineage>
</organism>
<accession>A0A4U0Y3A2</accession>
<dbReference type="OrthoDB" id="3944336at2759"/>
<keyword evidence="2" id="KW-1185">Reference proteome</keyword>